<feature type="transmembrane region" description="Helical" evidence="1">
    <location>
        <begin position="93"/>
        <end position="114"/>
    </location>
</feature>
<evidence type="ECO:0000256" key="1">
    <source>
        <dbReference type="SAM" id="Phobius"/>
    </source>
</evidence>
<dbReference type="AlphaFoldDB" id="A0A0H2S9W9"/>
<feature type="transmembrane region" description="Helical" evidence="1">
    <location>
        <begin position="20"/>
        <end position="43"/>
    </location>
</feature>
<accession>A0A0H2S9W9</accession>
<proteinExistence type="predicted"/>
<keyword evidence="1" id="KW-1133">Transmembrane helix</keyword>
<keyword evidence="1" id="KW-0472">Membrane</keyword>
<dbReference type="EMBL" id="KQ085956">
    <property type="protein sequence ID" value="KLO13666.1"/>
    <property type="molecule type" value="Genomic_DNA"/>
</dbReference>
<evidence type="ECO:0000313" key="4">
    <source>
        <dbReference type="Proteomes" id="UP000053477"/>
    </source>
</evidence>
<dbReference type="PANTHER" id="PTHR40465:SF1">
    <property type="entry name" value="DUF6534 DOMAIN-CONTAINING PROTEIN"/>
    <property type="match status" value="1"/>
</dbReference>
<feature type="transmembrane region" description="Helical" evidence="1">
    <location>
        <begin position="240"/>
        <end position="262"/>
    </location>
</feature>
<name>A0A0H2S9W9_9AGAM</name>
<evidence type="ECO:0000259" key="2">
    <source>
        <dbReference type="Pfam" id="PF20152"/>
    </source>
</evidence>
<feature type="transmembrane region" description="Helical" evidence="1">
    <location>
        <begin position="126"/>
        <end position="148"/>
    </location>
</feature>
<feature type="transmembrane region" description="Helical" evidence="1">
    <location>
        <begin position="55"/>
        <end position="81"/>
    </location>
</feature>
<dbReference type="Proteomes" id="UP000053477">
    <property type="component" value="Unassembled WGS sequence"/>
</dbReference>
<dbReference type="PANTHER" id="PTHR40465">
    <property type="entry name" value="CHROMOSOME 1, WHOLE GENOME SHOTGUN SEQUENCE"/>
    <property type="match status" value="1"/>
</dbReference>
<gene>
    <name evidence="3" type="ORF">SCHPADRAFT_353623</name>
</gene>
<dbReference type="OrthoDB" id="3206554at2759"/>
<dbReference type="InterPro" id="IPR045339">
    <property type="entry name" value="DUF6534"/>
</dbReference>
<dbReference type="STRING" id="27342.A0A0H2S9W9"/>
<dbReference type="Pfam" id="PF20152">
    <property type="entry name" value="DUF6534"/>
    <property type="match status" value="1"/>
</dbReference>
<protein>
    <recommendedName>
        <fullName evidence="2">DUF6534 domain-containing protein</fullName>
    </recommendedName>
</protein>
<dbReference type="InParanoid" id="A0A0H2S9W9"/>
<reference evidence="3 4" key="1">
    <citation type="submission" date="2015-04" db="EMBL/GenBank/DDBJ databases">
        <title>Complete genome sequence of Schizopora paradoxa KUC8140, a cosmopolitan wood degrader in East Asia.</title>
        <authorList>
            <consortium name="DOE Joint Genome Institute"/>
            <person name="Min B."/>
            <person name="Park H."/>
            <person name="Jang Y."/>
            <person name="Kim J.-J."/>
            <person name="Kim K.H."/>
            <person name="Pangilinan J."/>
            <person name="Lipzen A."/>
            <person name="Riley R."/>
            <person name="Grigoriev I.V."/>
            <person name="Spatafora J.W."/>
            <person name="Choi I.-G."/>
        </authorList>
    </citation>
    <scope>NUCLEOTIDE SEQUENCE [LARGE SCALE GENOMIC DNA]</scope>
    <source>
        <strain evidence="3 4">KUC8140</strain>
    </source>
</reference>
<feature type="transmembrane region" description="Helical" evidence="1">
    <location>
        <begin position="212"/>
        <end position="234"/>
    </location>
</feature>
<feature type="transmembrane region" description="Helical" evidence="1">
    <location>
        <begin position="168"/>
        <end position="191"/>
    </location>
</feature>
<keyword evidence="1" id="KW-0812">Transmembrane</keyword>
<organism evidence="3 4">
    <name type="scientific">Schizopora paradoxa</name>
    <dbReference type="NCBI Taxonomy" id="27342"/>
    <lineage>
        <taxon>Eukaryota</taxon>
        <taxon>Fungi</taxon>
        <taxon>Dikarya</taxon>
        <taxon>Basidiomycota</taxon>
        <taxon>Agaricomycotina</taxon>
        <taxon>Agaricomycetes</taxon>
        <taxon>Hymenochaetales</taxon>
        <taxon>Schizoporaceae</taxon>
        <taxon>Schizopora</taxon>
    </lineage>
</organism>
<evidence type="ECO:0000313" key="3">
    <source>
        <dbReference type="EMBL" id="KLO13666.1"/>
    </source>
</evidence>
<sequence length="347" mass="39300">MNAPPGLEDVFRNGAHKLDSILFGGIIAASLFGCSTVQTITFFRHREADAWLLKATMCVLWCLSSLQLVLLAHWLNFYLIANYANPYALLKPVWSLAANVIVTETSCCLVSLAYAWRVYVLSGRKWVIPTVLAVCRLPCTFFSFFFAIRSIQMETFEHIFENTQLEKILYAGFSIGTVYDILITAAMCYYLRKAHRKAGSNRMDSAISRIMMYAFNSAAIVSMQQLATLVTYAIMRDNFVYIAIYTTIPGMYINALLASLNARERLRLHQRGPLSCSFPIFRGEIEESTASRLPHQTMEAETHMRVTVCYPQSELMAFDERVEEVCRDSKSITRTSMHLSDSILSSV</sequence>
<feature type="domain" description="DUF6534" evidence="2">
    <location>
        <begin position="177"/>
        <end position="264"/>
    </location>
</feature>
<keyword evidence="4" id="KW-1185">Reference proteome</keyword>